<proteinExistence type="predicted"/>
<protein>
    <submittedName>
        <fullName evidence="1">Uncharacterized protein</fullName>
    </submittedName>
</protein>
<comment type="caution">
    <text evidence="1">The sequence shown here is derived from an EMBL/GenBank/DDBJ whole genome shotgun (WGS) entry which is preliminary data.</text>
</comment>
<name>A0A5B7G512_PORTR</name>
<dbReference type="AlphaFoldDB" id="A0A5B7G512"/>
<dbReference type="Proteomes" id="UP000324222">
    <property type="component" value="Unassembled WGS sequence"/>
</dbReference>
<evidence type="ECO:0000313" key="2">
    <source>
        <dbReference type="Proteomes" id="UP000324222"/>
    </source>
</evidence>
<accession>A0A5B7G512</accession>
<organism evidence="1 2">
    <name type="scientific">Portunus trituberculatus</name>
    <name type="common">Swimming crab</name>
    <name type="synonym">Neptunus trituberculatus</name>
    <dbReference type="NCBI Taxonomy" id="210409"/>
    <lineage>
        <taxon>Eukaryota</taxon>
        <taxon>Metazoa</taxon>
        <taxon>Ecdysozoa</taxon>
        <taxon>Arthropoda</taxon>
        <taxon>Crustacea</taxon>
        <taxon>Multicrustacea</taxon>
        <taxon>Malacostraca</taxon>
        <taxon>Eumalacostraca</taxon>
        <taxon>Eucarida</taxon>
        <taxon>Decapoda</taxon>
        <taxon>Pleocyemata</taxon>
        <taxon>Brachyura</taxon>
        <taxon>Eubrachyura</taxon>
        <taxon>Portunoidea</taxon>
        <taxon>Portunidae</taxon>
        <taxon>Portuninae</taxon>
        <taxon>Portunus</taxon>
    </lineage>
</organism>
<sequence>MGRRASQVVEHRCSIQLWNENEVSEMTPPLPLCASSPSPATIPCTSLSTDATVADHYAASLKQFASKLLNSTRHHNLLLHALPPRIALRACNKLTAVSTAPALL</sequence>
<reference evidence="1 2" key="1">
    <citation type="submission" date="2019-05" db="EMBL/GenBank/DDBJ databases">
        <title>Another draft genome of Portunus trituberculatus and its Hox gene families provides insights of decapod evolution.</title>
        <authorList>
            <person name="Jeong J.-H."/>
            <person name="Song I."/>
            <person name="Kim S."/>
            <person name="Choi T."/>
            <person name="Kim D."/>
            <person name="Ryu S."/>
            <person name="Kim W."/>
        </authorList>
    </citation>
    <scope>NUCLEOTIDE SEQUENCE [LARGE SCALE GENOMIC DNA]</scope>
    <source>
        <tissue evidence="1">Muscle</tissue>
    </source>
</reference>
<evidence type="ECO:0000313" key="1">
    <source>
        <dbReference type="EMBL" id="MPC52343.1"/>
    </source>
</evidence>
<gene>
    <name evidence="1" type="ORF">E2C01_046208</name>
</gene>
<keyword evidence="2" id="KW-1185">Reference proteome</keyword>
<dbReference type="EMBL" id="VSRR010010804">
    <property type="protein sequence ID" value="MPC52343.1"/>
    <property type="molecule type" value="Genomic_DNA"/>
</dbReference>